<evidence type="ECO:0000313" key="4">
    <source>
        <dbReference type="Proteomes" id="UP001524318"/>
    </source>
</evidence>
<dbReference type="InterPro" id="IPR009936">
    <property type="entry name" value="DUF1468"/>
</dbReference>
<name>A0ABT1LY23_9MICC</name>
<dbReference type="Pfam" id="PF07331">
    <property type="entry name" value="TctB"/>
    <property type="match status" value="1"/>
</dbReference>
<comment type="caution">
    <text evidence="3">The sequence shown here is derived from an EMBL/GenBank/DDBJ whole genome shotgun (WGS) entry which is preliminary data.</text>
</comment>
<reference evidence="3 4" key="1">
    <citation type="submission" date="2022-06" db="EMBL/GenBank/DDBJ databases">
        <title>Pseudarthrobacter sp. strain RMG13 Genome sequencing and assembly.</title>
        <authorList>
            <person name="Kim I."/>
        </authorList>
    </citation>
    <scope>NUCLEOTIDE SEQUENCE [LARGE SCALE GENOMIC DNA]</scope>
    <source>
        <strain evidence="3 4">RMG13</strain>
    </source>
</reference>
<accession>A0ABT1LY23</accession>
<dbReference type="RefSeq" id="WP_254753268.1">
    <property type="nucleotide sequence ID" value="NZ_JANCLV010000028.1"/>
</dbReference>
<organism evidence="3 4">
    <name type="scientific">Pseudarthrobacter humi</name>
    <dbReference type="NCBI Taxonomy" id="2952523"/>
    <lineage>
        <taxon>Bacteria</taxon>
        <taxon>Bacillati</taxon>
        <taxon>Actinomycetota</taxon>
        <taxon>Actinomycetes</taxon>
        <taxon>Micrococcales</taxon>
        <taxon>Micrococcaceae</taxon>
        <taxon>Pseudarthrobacter</taxon>
    </lineage>
</organism>
<evidence type="ECO:0000313" key="3">
    <source>
        <dbReference type="EMBL" id="MCP9002066.1"/>
    </source>
</evidence>
<feature type="transmembrane region" description="Helical" evidence="1">
    <location>
        <begin position="151"/>
        <end position="176"/>
    </location>
</feature>
<gene>
    <name evidence="3" type="ORF">NFC73_20390</name>
</gene>
<keyword evidence="4" id="KW-1185">Reference proteome</keyword>
<dbReference type="EMBL" id="JANCLV010000028">
    <property type="protein sequence ID" value="MCP9002066.1"/>
    <property type="molecule type" value="Genomic_DNA"/>
</dbReference>
<evidence type="ECO:0000256" key="1">
    <source>
        <dbReference type="SAM" id="Phobius"/>
    </source>
</evidence>
<feature type="transmembrane region" description="Helical" evidence="1">
    <location>
        <begin position="112"/>
        <end position="145"/>
    </location>
</feature>
<evidence type="ECO:0000259" key="2">
    <source>
        <dbReference type="Pfam" id="PF07331"/>
    </source>
</evidence>
<keyword evidence="1" id="KW-1133">Transmembrane helix</keyword>
<proteinExistence type="predicted"/>
<feature type="domain" description="DUF1468" evidence="2">
    <location>
        <begin position="22"/>
        <end position="177"/>
    </location>
</feature>
<dbReference type="Proteomes" id="UP001524318">
    <property type="component" value="Unassembled WGS sequence"/>
</dbReference>
<feature type="transmembrane region" description="Helical" evidence="1">
    <location>
        <begin position="20"/>
        <end position="38"/>
    </location>
</feature>
<sequence length="183" mass="19207">MKIHLEPQSGGTAARLIRQLGVPVVLLAIALLTIADGLRIVTSGQDNQSGFFILAIGLCFVLFIIISSPLARIGRPRRLPQGTSALAGEEIMPIPQTDPAAEEQPAGYMKQVLIAVALIIVWALALPWIGFAISNGLFLIAFMILVGRRKILSSVLLGAVIGAGTAFGFSALGVVLPQGIFGI</sequence>
<protein>
    <submittedName>
        <fullName evidence="3">Tripartite tricarboxylate transporter TctB family protein</fullName>
    </submittedName>
</protein>
<keyword evidence="1" id="KW-0472">Membrane</keyword>
<keyword evidence="1" id="KW-0812">Transmembrane</keyword>
<feature type="transmembrane region" description="Helical" evidence="1">
    <location>
        <begin position="50"/>
        <end position="71"/>
    </location>
</feature>